<dbReference type="HOGENOM" id="CLU_2345696_0_0_0"/>
<dbReference type="Proteomes" id="UP000006056">
    <property type="component" value="Chromosome"/>
</dbReference>
<gene>
    <name evidence="1" type="ordered locus">Terro_2969</name>
</gene>
<protein>
    <submittedName>
        <fullName evidence="1">Uncharacterized protein</fullName>
    </submittedName>
</protein>
<dbReference type="AlphaFoldDB" id="I3ZIY3"/>
<reference evidence="1 2" key="1">
    <citation type="submission" date="2012-06" db="EMBL/GenBank/DDBJ databases">
        <title>Complete genome of Terriglobus roseus DSM 18391.</title>
        <authorList>
            <consortium name="US DOE Joint Genome Institute (JGI-PGF)"/>
            <person name="Lucas S."/>
            <person name="Copeland A."/>
            <person name="Lapidus A."/>
            <person name="Glavina del Rio T."/>
            <person name="Dalin E."/>
            <person name="Tice H."/>
            <person name="Bruce D."/>
            <person name="Goodwin L."/>
            <person name="Pitluck S."/>
            <person name="Peters L."/>
            <person name="Mikhailova N."/>
            <person name="Munk A.C.C."/>
            <person name="Kyrpides N."/>
            <person name="Mavromatis K."/>
            <person name="Ivanova N."/>
            <person name="Brettin T."/>
            <person name="Detter J.C."/>
            <person name="Han C."/>
            <person name="Larimer F."/>
            <person name="Land M."/>
            <person name="Hauser L."/>
            <person name="Markowitz V."/>
            <person name="Cheng J.-F."/>
            <person name="Hugenholtz P."/>
            <person name="Woyke T."/>
            <person name="Wu D."/>
            <person name="Brambilla E."/>
            <person name="Klenk H.-P."/>
            <person name="Eisen J.A."/>
        </authorList>
    </citation>
    <scope>NUCLEOTIDE SEQUENCE [LARGE SCALE GENOMIC DNA]</scope>
    <source>
        <strain evidence="2">DSM 18391 / NRRL B-41598 / KBS 63</strain>
    </source>
</reference>
<evidence type="ECO:0000313" key="2">
    <source>
        <dbReference type="Proteomes" id="UP000006056"/>
    </source>
</evidence>
<organism evidence="1 2">
    <name type="scientific">Terriglobus roseus (strain DSM 18391 / NRRL B-41598 / KBS 63)</name>
    <dbReference type="NCBI Taxonomy" id="926566"/>
    <lineage>
        <taxon>Bacteria</taxon>
        <taxon>Pseudomonadati</taxon>
        <taxon>Acidobacteriota</taxon>
        <taxon>Terriglobia</taxon>
        <taxon>Terriglobales</taxon>
        <taxon>Acidobacteriaceae</taxon>
        <taxon>Terriglobus</taxon>
    </lineage>
</organism>
<accession>I3ZIY3</accession>
<keyword evidence="2" id="KW-1185">Reference proteome</keyword>
<evidence type="ECO:0000313" key="1">
    <source>
        <dbReference type="EMBL" id="AFL89201.1"/>
    </source>
</evidence>
<name>I3ZIY3_TERRK</name>
<dbReference type="KEGG" id="trs:Terro_2969"/>
<sequence length="97" mass="10360">MLNYKKIVARGTLELVAIDSDFRVSIPEAVAILATEPSTVWVGVVIDAAYSTSRLDIEGADVFFRIGHLIGRGFVVRAKPLAVHSAGVVAGMTFDEA</sequence>
<dbReference type="RefSeq" id="WP_014786465.1">
    <property type="nucleotide sequence ID" value="NC_018014.1"/>
</dbReference>
<dbReference type="EMBL" id="CP003379">
    <property type="protein sequence ID" value="AFL89201.1"/>
    <property type="molecule type" value="Genomic_DNA"/>
</dbReference>
<proteinExistence type="predicted"/>